<evidence type="ECO:0000313" key="2">
    <source>
        <dbReference type="EMBL" id="TFY69238.1"/>
    </source>
</evidence>
<accession>A0A4Y9Z5T4</accession>
<reference evidence="2 3" key="1">
    <citation type="submission" date="2019-02" db="EMBL/GenBank/DDBJ databases">
        <title>Genome sequencing of the rare red list fungi Dentipellis fragilis.</title>
        <authorList>
            <person name="Buettner E."/>
            <person name="Kellner H."/>
        </authorList>
    </citation>
    <scope>NUCLEOTIDE SEQUENCE [LARGE SCALE GENOMIC DNA]</scope>
    <source>
        <strain evidence="2 3">DSM 105465</strain>
    </source>
</reference>
<gene>
    <name evidence="2" type="ORF">EVG20_g3240</name>
</gene>
<dbReference type="EMBL" id="SEOQ01000142">
    <property type="protein sequence ID" value="TFY69238.1"/>
    <property type="molecule type" value="Genomic_DNA"/>
</dbReference>
<keyword evidence="3" id="KW-1185">Reference proteome</keyword>
<dbReference type="OrthoDB" id="10459905at2759"/>
<dbReference type="AlphaFoldDB" id="A0A4Y9Z5T4"/>
<sequence>MKVVDSVLSVGARLPMLLPNKTWPFVGSAVDGDTWWVSTAIVNDERGVADDTAVGQEKVSERRRHKTQPLEALDHSRVDSPAPPRYDGMPSRLRVLLETILREVGTHDASHSMHEDPRGLTSSHHRTDHYHFTGLRLMELPDTSRGSLIALPHWSGCRGISLIETIIMNPVSPIRRLPATPRPSSSTSSTSSHNRTSSLRQQRTHELVGQGRQLVLSQWLSAEVCPALRIEVMHAYHSWYQVREKDESTAAEKAAQARLNALGKFPTTPLPPTPLSSISNESTPRPNHRRVYPQSQSEDLTVTAQRQVAESILTRRTKPTHSMGTVSAPPTVAAFGALPAPRALFFVLEEDEGHARFRNVPRDIYAASP</sequence>
<protein>
    <submittedName>
        <fullName evidence="2">Uncharacterized protein</fullName>
    </submittedName>
</protein>
<evidence type="ECO:0000313" key="3">
    <source>
        <dbReference type="Proteomes" id="UP000298327"/>
    </source>
</evidence>
<feature type="region of interest" description="Disordered" evidence="1">
    <location>
        <begin position="263"/>
        <end position="301"/>
    </location>
</feature>
<comment type="caution">
    <text evidence="2">The sequence shown here is derived from an EMBL/GenBank/DDBJ whole genome shotgun (WGS) entry which is preliminary data.</text>
</comment>
<organism evidence="2 3">
    <name type="scientific">Dentipellis fragilis</name>
    <dbReference type="NCBI Taxonomy" id="205917"/>
    <lineage>
        <taxon>Eukaryota</taxon>
        <taxon>Fungi</taxon>
        <taxon>Dikarya</taxon>
        <taxon>Basidiomycota</taxon>
        <taxon>Agaricomycotina</taxon>
        <taxon>Agaricomycetes</taxon>
        <taxon>Russulales</taxon>
        <taxon>Hericiaceae</taxon>
        <taxon>Dentipellis</taxon>
    </lineage>
</organism>
<dbReference type="Proteomes" id="UP000298327">
    <property type="component" value="Unassembled WGS sequence"/>
</dbReference>
<evidence type="ECO:0000256" key="1">
    <source>
        <dbReference type="SAM" id="MobiDB-lite"/>
    </source>
</evidence>
<feature type="compositionally biased region" description="Low complexity" evidence="1">
    <location>
        <begin position="175"/>
        <end position="198"/>
    </location>
</feature>
<proteinExistence type="predicted"/>
<feature type="compositionally biased region" description="Polar residues" evidence="1">
    <location>
        <begin position="276"/>
        <end position="285"/>
    </location>
</feature>
<name>A0A4Y9Z5T4_9AGAM</name>
<feature type="region of interest" description="Disordered" evidence="1">
    <location>
        <begin position="174"/>
        <end position="205"/>
    </location>
</feature>
<feature type="region of interest" description="Disordered" evidence="1">
    <location>
        <begin position="48"/>
        <end position="69"/>
    </location>
</feature>